<evidence type="ECO:0000313" key="2">
    <source>
        <dbReference type="EMBL" id="CAI2717481.1"/>
    </source>
</evidence>
<feature type="region of interest" description="Disordered" evidence="1">
    <location>
        <begin position="1"/>
        <end position="47"/>
    </location>
</feature>
<organism evidence="2 3">
    <name type="scientific">Nitrospina watsonii</name>
    <dbReference type="NCBI Taxonomy" id="1323948"/>
    <lineage>
        <taxon>Bacteria</taxon>
        <taxon>Pseudomonadati</taxon>
        <taxon>Nitrospinota/Tectimicrobiota group</taxon>
        <taxon>Nitrospinota</taxon>
        <taxon>Nitrospinia</taxon>
        <taxon>Nitrospinales</taxon>
        <taxon>Nitrospinaceae</taxon>
        <taxon>Nitrospina</taxon>
    </lineage>
</organism>
<reference evidence="2 3" key="1">
    <citation type="submission" date="2022-09" db="EMBL/GenBank/DDBJ databases">
        <authorList>
            <person name="Kop L."/>
        </authorList>
    </citation>
    <scope>NUCLEOTIDE SEQUENCE [LARGE SCALE GENOMIC DNA]</scope>
    <source>
        <strain evidence="2 3">347</strain>
    </source>
</reference>
<sequence>MGRRFEPFAAHSISPNTTETGRPHRLARPRTPAFHAGDGGSNPPGDAKFSFPLYQTLSQHSTYKHCLLLVRPNVNLERAFSLLI</sequence>
<evidence type="ECO:0000256" key="1">
    <source>
        <dbReference type="SAM" id="MobiDB-lite"/>
    </source>
</evidence>
<dbReference type="EMBL" id="OX336137">
    <property type="protein sequence ID" value="CAI2717481.1"/>
    <property type="molecule type" value="Genomic_DNA"/>
</dbReference>
<gene>
    <name evidence="2" type="ORF">NSPWAT_0622</name>
</gene>
<name>A0ABM9HBF0_9BACT</name>
<evidence type="ECO:0000313" key="3">
    <source>
        <dbReference type="Proteomes" id="UP001157733"/>
    </source>
</evidence>
<protein>
    <submittedName>
        <fullName evidence="2">Uncharacterized protein</fullName>
    </submittedName>
</protein>
<accession>A0ABM9HBF0</accession>
<dbReference type="Proteomes" id="UP001157733">
    <property type="component" value="Chromosome"/>
</dbReference>
<keyword evidence="3" id="KW-1185">Reference proteome</keyword>
<proteinExistence type="predicted"/>